<feature type="transmembrane region" description="Helical" evidence="1">
    <location>
        <begin position="16"/>
        <end position="34"/>
    </location>
</feature>
<comment type="caution">
    <text evidence="2">The sequence shown here is derived from an EMBL/GenBank/DDBJ whole genome shotgun (WGS) entry which is preliminary data.</text>
</comment>
<dbReference type="Proteomes" id="UP000285908">
    <property type="component" value="Unassembled WGS sequence"/>
</dbReference>
<organism evidence="2 3">
    <name type="scientific">Mesobaculum littorinae</name>
    <dbReference type="NCBI Taxonomy" id="2486419"/>
    <lineage>
        <taxon>Bacteria</taxon>
        <taxon>Pseudomonadati</taxon>
        <taxon>Pseudomonadota</taxon>
        <taxon>Alphaproteobacteria</taxon>
        <taxon>Rhodobacterales</taxon>
        <taxon>Roseobacteraceae</taxon>
        <taxon>Mesobaculum</taxon>
    </lineage>
</organism>
<dbReference type="AlphaFoldDB" id="A0A438AIX4"/>
<sequence>MTDLNLTLDASLPRRAFATALLIVLGGLLLNLAATGAPSPGWIVVLAALGVGALVLAVALWRATASSVVLTDAGLAQSDGRPIAAMSQIEAVERGMFAFKPSNGFLLRLGEGGSVAWAPGLWWRLGRRVGVGGVTGAPASRAMAEMLALHIARRDATEMSPAPEAHGPDQE</sequence>
<dbReference type="OrthoDB" id="7862519at2"/>
<keyword evidence="1" id="KW-0472">Membrane</keyword>
<dbReference type="RefSeq" id="WP_127905873.1">
    <property type="nucleotide sequence ID" value="NZ_RQXX01000002.1"/>
</dbReference>
<evidence type="ECO:0000313" key="2">
    <source>
        <dbReference type="EMBL" id="RVV98642.1"/>
    </source>
</evidence>
<keyword evidence="1" id="KW-0812">Transmembrane</keyword>
<feature type="transmembrane region" description="Helical" evidence="1">
    <location>
        <begin position="40"/>
        <end position="61"/>
    </location>
</feature>
<evidence type="ECO:0000313" key="3">
    <source>
        <dbReference type="Proteomes" id="UP000285908"/>
    </source>
</evidence>
<protein>
    <submittedName>
        <fullName evidence="2">Uncharacterized protein</fullName>
    </submittedName>
</protein>
<accession>A0A438AIX4</accession>
<evidence type="ECO:0000256" key="1">
    <source>
        <dbReference type="SAM" id="Phobius"/>
    </source>
</evidence>
<reference evidence="2 3" key="1">
    <citation type="submission" date="2018-11" db="EMBL/GenBank/DDBJ databases">
        <title>Mesobaculum littorinae gen. nov., sp. nov., isolated from Littorina scabra that represents a novel genus of the order Rhodobacteraceae.</title>
        <authorList>
            <person name="Li F."/>
        </authorList>
    </citation>
    <scope>NUCLEOTIDE SEQUENCE [LARGE SCALE GENOMIC DNA]</scope>
    <source>
        <strain evidence="2 3">M0103</strain>
    </source>
</reference>
<dbReference type="EMBL" id="RQXX01000002">
    <property type="protein sequence ID" value="RVV98642.1"/>
    <property type="molecule type" value="Genomic_DNA"/>
</dbReference>
<gene>
    <name evidence="2" type="ORF">EKE94_06940</name>
</gene>
<keyword evidence="1" id="KW-1133">Transmembrane helix</keyword>
<keyword evidence="3" id="KW-1185">Reference proteome</keyword>
<name>A0A438AIX4_9RHOB</name>
<proteinExistence type="predicted"/>